<dbReference type="EMBL" id="FOHU01000004">
    <property type="protein sequence ID" value="SET10836.1"/>
    <property type="molecule type" value="Genomic_DNA"/>
</dbReference>
<dbReference type="InterPro" id="IPR042114">
    <property type="entry name" value="GatB_C_1"/>
</dbReference>
<dbReference type="STRING" id="426128.SAMN05660297_01431"/>
<comment type="catalytic activity">
    <reaction evidence="9 10">
        <text>L-glutamyl-tRNA(Gln) + L-glutamine + ATP + H2O = L-glutaminyl-tRNA(Gln) + L-glutamate + ADP + phosphate + H(+)</text>
        <dbReference type="Rhea" id="RHEA:17521"/>
        <dbReference type="Rhea" id="RHEA-COMP:9681"/>
        <dbReference type="Rhea" id="RHEA-COMP:9684"/>
        <dbReference type="ChEBI" id="CHEBI:15377"/>
        <dbReference type="ChEBI" id="CHEBI:15378"/>
        <dbReference type="ChEBI" id="CHEBI:29985"/>
        <dbReference type="ChEBI" id="CHEBI:30616"/>
        <dbReference type="ChEBI" id="CHEBI:43474"/>
        <dbReference type="ChEBI" id="CHEBI:58359"/>
        <dbReference type="ChEBI" id="CHEBI:78520"/>
        <dbReference type="ChEBI" id="CHEBI:78521"/>
        <dbReference type="ChEBI" id="CHEBI:456216"/>
    </reaction>
</comment>
<feature type="domain" description="Asn/Gln amidotransferase" evidence="11">
    <location>
        <begin position="329"/>
        <end position="476"/>
    </location>
</feature>
<dbReference type="EC" id="6.3.5.-" evidence="10"/>
<protein>
    <recommendedName>
        <fullName evidence="10">Aspartyl/glutamyl-tRNA(Asn/Gln) amidotransferase subunit B</fullName>
        <shortName evidence="10">Asp/Glu-ADT subunit B</shortName>
        <ecNumber evidence="10">6.3.5.-</ecNumber>
    </recommendedName>
</protein>
<organism evidence="12 13">
    <name type="scientific">Natronincola peptidivorans</name>
    <dbReference type="NCBI Taxonomy" id="426128"/>
    <lineage>
        <taxon>Bacteria</taxon>
        <taxon>Bacillati</taxon>
        <taxon>Bacillota</taxon>
        <taxon>Clostridia</taxon>
        <taxon>Peptostreptococcales</taxon>
        <taxon>Natronincolaceae</taxon>
        <taxon>Natronincola</taxon>
    </lineage>
</organism>
<proteinExistence type="inferred from homology"/>
<dbReference type="AlphaFoldDB" id="A0A1I0BW05"/>
<dbReference type="SMART" id="SM00845">
    <property type="entry name" value="GatB_Yqey"/>
    <property type="match status" value="1"/>
</dbReference>
<evidence type="ECO:0000256" key="10">
    <source>
        <dbReference type="HAMAP-Rule" id="MF_00121"/>
    </source>
</evidence>
<reference evidence="12 13" key="1">
    <citation type="submission" date="2016-10" db="EMBL/GenBank/DDBJ databases">
        <authorList>
            <person name="de Groot N.N."/>
        </authorList>
    </citation>
    <scope>NUCLEOTIDE SEQUENCE [LARGE SCALE GENOMIC DNA]</scope>
    <source>
        <strain evidence="12 13">DSM 18979</strain>
    </source>
</reference>
<accession>A0A1I0BW05</accession>
<dbReference type="GO" id="GO:0050567">
    <property type="term" value="F:glutaminyl-tRNA synthase (glutamine-hydrolyzing) activity"/>
    <property type="evidence" value="ECO:0007669"/>
    <property type="project" value="UniProtKB-UniRule"/>
</dbReference>
<dbReference type="InterPro" id="IPR003789">
    <property type="entry name" value="Asn/Gln_tRNA_amidoTrase-B-like"/>
</dbReference>
<comment type="similarity">
    <text evidence="1 10">Belongs to the GatB/GatE family. GatB subfamily.</text>
</comment>
<dbReference type="Pfam" id="PF02934">
    <property type="entry name" value="GatB_N"/>
    <property type="match status" value="1"/>
</dbReference>
<dbReference type="SUPFAM" id="SSF89095">
    <property type="entry name" value="GatB/YqeY motif"/>
    <property type="match status" value="1"/>
</dbReference>
<evidence type="ECO:0000256" key="6">
    <source>
        <dbReference type="ARBA" id="ARBA00022917"/>
    </source>
</evidence>
<dbReference type="GO" id="GO:0050566">
    <property type="term" value="F:asparaginyl-tRNA synthase (glutamine-hydrolyzing) activity"/>
    <property type="evidence" value="ECO:0007669"/>
    <property type="project" value="RHEA"/>
</dbReference>
<dbReference type="SUPFAM" id="SSF55931">
    <property type="entry name" value="Glutamine synthetase/guanido kinase"/>
    <property type="match status" value="1"/>
</dbReference>
<evidence type="ECO:0000256" key="5">
    <source>
        <dbReference type="ARBA" id="ARBA00022840"/>
    </source>
</evidence>
<dbReference type="GO" id="GO:0005524">
    <property type="term" value="F:ATP binding"/>
    <property type="evidence" value="ECO:0007669"/>
    <property type="project" value="UniProtKB-KW"/>
</dbReference>
<evidence type="ECO:0000256" key="2">
    <source>
        <dbReference type="ARBA" id="ARBA00011123"/>
    </source>
</evidence>
<dbReference type="GO" id="GO:0016740">
    <property type="term" value="F:transferase activity"/>
    <property type="evidence" value="ECO:0007669"/>
    <property type="project" value="UniProtKB-KW"/>
</dbReference>
<evidence type="ECO:0000313" key="12">
    <source>
        <dbReference type="EMBL" id="SET10836.1"/>
    </source>
</evidence>
<dbReference type="NCBIfam" id="NF004014">
    <property type="entry name" value="PRK05477.1-4"/>
    <property type="match status" value="1"/>
</dbReference>
<dbReference type="InterPro" id="IPR017958">
    <property type="entry name" value="Gln-tRNA_amidoTrfase_suB_CS"/>
</dbReference>
<dbReference type="PROSITE" id="PS01234">
    <property type="entry name" value="GATB"/>
    <property type="match status" value="1"/>
</dbReference>
<dbReference type="InterPro" id="IPR017959">
    <property type="entry name" value="Asn/Gln-tRNA_amidoTrfase_suB/E"/>
</dbReference>
<evidence type="ECO:0000313" key="13">
    <source>
        <dbReference type="Proteomes" id="UP000199568"/>
    </source>
</evidence>
<keyword evidence="3 10" id="KW-0436">Ligase</keyword>
<dbReference type="Proteomes" id="UP000199568">
    <property type="component" value="Unassembled WGS sequence"/>
</dbReference>
<comment type="subunit">
    <text evidence="2 10">Heterotrimer of A, B and C subunits.</text>
</comment>
<keyword evidence="12" id="KW-0808">Transferase</keyword>
<dbReference type="GO" id="GO:0006412">
    <property type="term" value="P:translation"/>
    <property type="evidence" value="ECO:0007669"/>
    <property type="project" value="UniProtKB-UniRule"/>
</dbReference>
<evidence type="ECO:0000256" key="3">
    <source>
        <dbReference type="ARBA" id="ARBA00022598"/>
    </source>
</evidence>
<dbReference type="HAMAP" id="MF_00121">
    <property type="entry name" value="GatB"/>
    <property type="match status" value="1"/>
</dbReference>
<dbReference type="InterPro" id="IPR004413">
    <property type="entry name" value="GatB"/>
</dbReference>
<dbReference type="NCBIfam" id="TIGR00133">
    <property type="entry name" value="gatB"/>
    <property type="match status" value="1"/>
</dbReference>
<keyword evidence="6 10" id="KW-0648">Protein biosynthesis</keyword>
<evidence type="ECO:0000256" key="1">
    <source>
        <dbReference type="ARBA" id="ARBA00005306"/>
    </source>
</evidence>
<dbReference type="PANTHER" id="PTHR11659">
    <property type="entry name" value="GLUTAMYL-TRNA GLN AMIDOTRANSFERASE SUBUNIT B MITOCHONDRIAL AND PROKARYOTIC PET112-RELATED"/>
    <property type="match status" value="1"/>
</dbReference>
<dbReference type="Pfam" id="PF02637">
    <property type="entry name" value="GatB_Yqey"/>
    <property type="match status" value="1"/>
</dbReference>
<evidence type="ECO:0000256" key="8">
    <source>
        <dbReference type="ARBA" id="ARBA00047380"/>
    </source>
</evidence>
<comment type="catalytic activity">
    <reaction evidence="8 10">
        <text>L-aspartyl-tRNA(Asn) + L-glutamine + ATP + H2O = L-asparaginyl-tRNA(Asn) + L-glutamate + ADP + phosphate + 2 H(+)</text>
        <dbReference type="Rhea" id="RHEA:14513"/>
        <dbReference type="Rhea" id="RHEA-COMP:9674"/>
        <dbReference type="Rhea" id="RHEA-COMP:9677"/>
        <dbReference type="ChEBI" id="CHEBI:15377"/>
        <dbReference type="ChEBI" id="CHEBI:15378"/>
        <dbReference type="ChEBI" id="CHEBI:29985"/>
        <dbReference type="ChEBI" id="CHEBI:30616"/>
        <dbReference type="ChEBI" id="CHEBI:43474"/>
        <dbReference type="ChEBI" id="CHEBI:58359"/>
        <dbReference type="ChEBI" id="CHEBI:78515"/>
        <dbReference type="ChEBI" id="CHEBI:78516"/>
        <dbReference type="ChEBI" id="CHEBI:456216"/>
    </reaction>
</comment>
<keyword evidence="13" id="KW-1185">Reference proteome</keyword>
<dbReference type="InterPro" id="IPR006075">
    <property type="entry name" value="Asn/Gln-tRNA_Trfase_suB/E_cat"/>
</dbReference>
<name>A0A1I0BW05_9FIRM</name>
<dbReference type="InterPro" id="IPR014746">
    <property type="entry name" value="Gln_synth/guanido_kin_cat_dom"/>
</dbReference>
<dbReference type="NCBIfam" id="NF004012">
    <property type="entry name" value="PRK05477.1-2"/>
    <property type="match status" value="1"/>
</dbReference>
<dbReference type="InterPro" id="IPR018027">
    <property type="entry name" value="Asn/Gln_amidotransferase"/>
</dbReference>
<dbReference type="PANTHER" id="PTHR11659:SF4">
    <property type="entry name" value="ASPARTYL_GLUTAMYL-TRNA(GLN) AMIDOTRANSFERASE SUBUNIT B_E CATALYTIC DOMAIN-CONTAINING PROTEIN"/>
    <property type="match status" value="1"/>
</dbReference>
<keyword evidence="4 10" id="KW-0547">Nucleotide-binding</keyword>
<dbReference type="OrthoDB" id="9804078at2"/>
<dbReference type="FunFam" id="1.10.10.410:FF:000001">
    <property type="entry name" value="Aspartyl/glutamyl-tRNA(Asn/Gln) amidotransferase subunit B"/>
    <property type="match status" value="1"/>
</dbReference>
<dbReference type="Gene3D" id="1.10.10.410">
    <property type="match status" value="1"/>
</dbReference>
<sequence>MAFETIIGLEIHVELETKSKIFCTCSTTFGKSPNENTCPICTGMPGTLPVLNEEAVSLAVKAGKALNCTINTVNKFDRKNYFYPDLPKAYQISQFDLPICSKGYVDIDLDGKSKRINITRIHMEEDAGKLIHLEDEPISLVDYNRTGVPLIEIVTEPDLRSPEEAVVFLKALRGILKYGEVSDCRMEQGSLRCDANISIREVGSDQLNTRVEIKNLNSFKEVLKALQKEEKRQRELYQYKEEYKIQQETRKWDAAKGKTIPMRSKEESHDYRYFPEPDLKPIFIERDFIEKAVKNLPELPAERKKRIMESYSLKEKQVDILIGEKELVDYFEEVLSYGTEAVEAANWITIDLLRVLKDIDVEEKGIPIKASNLAKLIELIGKGVISRTAGREIFDEIVSTGKTPEELVEEKGLSQISNTEELEKIAEEILKVNPQAVEDFHKGKGQALGYIMGQTMKATKGKANPQLVKEIIEKKLKKFQI</sequence>
<dbReference type="RefSeq" id="WP_090441446.1">
    <property type="nucleotide sequence ID" value="NZ_FOHU01000004.1"/>
</dbReference>
<comment type="function">
    <text evidence="7 10">Allows the formation of correctly charged Asn-tRNA(Asn) or Gln-tRNA(Gln) through the transamidation of misacylated Asp-tRNA(Asn) or Glu-tRNA(Gln) in organisms which lack either or both of asparaginyl-tRNA or glutaminyl-tRNA synthetases. The reaction takes place in the presence of glutamine and ATP through an activated phospho-Asp-tRNA(Asn) or phospho-Glu-tRNA(Gln).</text>
</comment>
<evidence type="ECO:0000256" key="7">
    <source>
        <dbReference type="ARBA" id="ARBA00024799"/>
    </source>
</evidence>
<dbReference type="Gene3D" id="1.10.150.380">
    <property type="entry name" value="GatB domain, N-terminal subdomain"/>
    <property type="match status" value="1"/>
</dbReference>
<keyword evidence="5 10" id="KW-0067">ATP-binding</keyword>
<evidence type="ECO:0000256" key="9">
    <source>
        <dbReference type="ARBA" id="ARBA00047913"/>
    </source>
</evidence>
<dbReference type="InterPro" id="IPR023168">
    <property type="entry name" value="GatB_Yqey_C_2"/>
</dbReference>
<evidence type="ECO:0000256" key="4">
    <source>
        <dbReference type="ARBA" id="ARBA00022741"/>
    </source>
</evidence>
<evidence type="ECO:0000259" key="11">
    <source>
        <dbReference type="SMART" id="SM00845"/>
    </source>
</evidence>
<gene>
    <name evidence="10" type="primary">gatB</name>
    <name evidence="12" type="ORF">SAMN05660297_01431</name>
</gene>